<dbReference type="EMBL" id="LT629772">
    <property type="protein sequence ID" value="SDS63696.1"/>
    <property type="molecule type" value="Genomic_DNA"/>
</dbReference>
<proteinExistence type="inferred from homology"/>
<feature type="transmembrane region" description="Helical" evidence="7">
    <location>
        <begin position="6"/>
        <end position="31"/>
    </location>
</feature>
<keyword evidence="2 7" id="KW-0813">Transport</keyword>
<feature type="transmembrane region" description="Helical" evidence="7">
    <location>
        <begin position="135"/>
        <end position="153"/>
    </location>
</feature>
<evidence type="ECO:0000256" key="5">
    <source>
        <dbReference type="ARBA" id="ARBA00022989"/>
    </source>
</evidence>
<protein>
    <submittedName>
        <fullName evidence="9">Carbohydrate ABC transporter membrane protein 2, CUT1 family</fullName>
    </submittedName>
</protein>
<dbReference type="Proteomes" id="UP000199103">
    <property type="component" value="Chromosome I"/>
</dbReference>
<evidence type="ECO:0000256" key="6">
    <source>
        <dbReference type="ARBA" id="ARBA00023136"/>
    </source>
</evidence>
<dbReference type="STRING" id="630515.SAMN04489812_2522"/>
<evidence type="ECO:0000256" key="2">
    <source>
        <dbReference type="ARBA" id="ARBA00022448"/>
    </source>
</evidence>
<evidence type="ECO:0000256" key="3">
    <source>
        <dbReference type="ARBA" id="ARBA00022475"/>
    </source>
</evidence>
<dbReference type="PANTHER" id="PTHR43744:SF12">
    <property type="entry name" value="ABC TRANSPORTER PERMEASE PROTEIN MG189-RELATED"/>
    <property type="match status" value="1"/>
</dbReference>
<organism evidence="9 10">
    <name type="scientific">Microlunatus soli</name>
    <dbReference type="NCBI Taxonomy" id="630515"/>
    <lineage>
        <taxon>Bacteria</taxon>
        <taxon>Bacillati</taxon>
        <taxon>Actinomycetota</taxon>
        <taxon>Actinomycetes</taxon>
        <taxon>Propionibacteriales</taxon>
        <taxon>Propionibacteriaceae</taxon>
        <taxon>Microlunatus</taxon>
    </lineage>
</organism>
<keyword evidence="4 7" id="KW-0812">Transmembrane</keyword>
<feature type="domain" description="ABC transmembrane type-1" evidence="8">
    <location>
        <begin position="67"/>
        <end position="259"/>
    </location>
</feature>
<dbReference type="CDD" id="cd06261">
    <property type="entry name" value="TM_PBP2"/>
    <property type="match status" value="1"/>
</dbReference>
<keyword evidence="10" id="KW-1185">Reference proteome</keyword>
<dbReference type="GO" id="GO:0055085">
    <property type="term" value="P:transmembrane transport"/>
    <property type="evidence" value="ECO:0007669"/>
    <property type="project" value="InterPro"/>
</dbReference>
<sequence length="271" mass="29081">MKPSKIAVNVVVALIALIWLVPTYLIVVNAFTPAKEYTGSPSWWFASADIFSNIKAAFAGANVGAGMLNSLLYAVVGGVIAVLAAALGAFAVTVIPVKRPAIWFWVIFIGTVLPLQTFLAPLFNGYAALSLYDTQYGMILIYAALAVPFAFFVNRNFMLTIPKEVSEAARLDGAGWLSMLVRVHLPLAKGALVAAFIFQFTWIWNDLLFGITLSISPNVRPVMATLADLSGSYSTVGPPVILAGAIVASLPTIVIFFAAQRFFVNSLRLTS</sequence>
<dbReference type="PANTHER" id="PTHR43744">
    <property type="entry name" value="ABC TRANSPORTER PERMEASE PROTEIN MG189-RELATED-RELATED"/>
    <property type="match status" value="1"/>
</dbReference>
<feature type="transmembrane region" description="Helical" evidence="7">
    <location>
        <begin position="236"/>
        <end position="259"/>
    </location>
</feature>
<accession>A0A1H1TUU9</accession>
<keyword evidence="6 7" id="KW-0472">Membrane</keyword>
<evidence type="ECO:0000313" key="9">
    <source>
        <dbReference type="EMBL" id="SDS63696.1"/>
    </source>
</evidence>
<comment type="similarity">
    <text evidence="7">Belongs to the binding-protein-dependent transport system permease family.</text>
</comment>
<evidence type="ECO:0000259" key="8">
    <source>
        <dbReference type="PROSITE" id="PS50928"/>
    </source>
</evidence>
<feature type="transmembrane region" description="Helical" evidence="7">
    <location>
        <begin position="71"/>
        <end position="95"/>
    </location>
</feature>
<dbReference type="AlphaFoldDB" id="A0A1H1TUU9"/>
<keyword evidence="3" id="KW-1003">Cell membrane</keyword>
<dbReference type="PROSITE" id="PS50928">
    <property type="entry name" value="ABC_TM1"/>
    <property type="match status" value="1"/>
</dbReference>
<feature type="transmembrane region" description="Helical" evidence="7">
    <location>
        <begin position="102"/>
        <end position="123"/>
    </location>
</feature>
<comment type="subcellular location">
    <subcellularLocation>
        <location evidence="1 7">Cell membrane</location>
        <topology evidence="1 7">Multi-pass membrane protein</topology>
    </subcellularLocation>
</comment>
<evidence type="ECO:0000256" key="4">
    <source>
        <dbReference type="ARBA" id="ARBA00022692"/>
    </source>
</evidence>
<gene>
    <name evidence="9" type="ORF">SAMN04489812_2522</name>
</gene>
<dbReference type="InterPro" id="IPR000515">
    <property type="entry name" value="MetI-like"/>
</dbReference>
<evidence type="ECO:0000313" key="10">
    <source>
        <dbReference type="Proteomes" id="UP000199103"/>
    </source>
</evidence>
<dbReference type="Pfam" id="PF00528">
    <property type="entry name" value="BPD_transp_1"/>
    <property type="match status" value="1"/>
</dbReference>
<dbReference type="SUPFAM" id="SSF161098">
    <property type="entry name" value="MetI-like"/>
    <property type="match status" value="1"/>
</dbReference>
<evidence type="ECO:0000256" key="1">
    <source>
        <dbReference type="ARBA" id="ARBA00004651"/>
    </source>
</evidence>
<dbReference type="Gene3D" id="1.10.3720.10">
    <property type="entry name" value="MetI-like"/>
    <property type="match status" value="1"/>
</dbReference>
<dbReference type="InterPro" id="IPR035906">
    <property type="entry name" value="MetI-like_sf"/>
</dbReference>
<keyword evidence="5 7" id="KW-1133">Transmembrane helix</keyword>
<evidence type="ECO:0000256" key="7">
    <source>
        <dbReference type="RuleBase" id="RU363032"/>
    </source>
</evidence>
<dbReference type="GO" id="GO:0005886">
    <property type="term" value="C:plasma membrane"/>
    <property type="evidence" value="ECO:0007669"/>
    <property type="project" value="UniProtKB-SubCell"/>
</dbReference>
<reference evidence="9 10" key="1">
    <citation type="submission" date="2016-10" db="EMBL/GenBank/DDBJ databases">
        <authorList>
            <person name="de Groot N.N."/>
        </authorList>
    </citation>
    <scope>NUCLEOTIDE SEQUENCE [LARGE SCALE GENOMIC DNA]</scope>
    <source>
        <strain evidence="9 10">DSM 21800</strain>
    </source>
</reference>
<name>A0A1H1TUU9_9ACTN</name>